<sequence>MGSVPLSKLFTLNTVAELICFLIALIFLYRDKSAAWRLLIVYLLLTFTAETTGLIIRKVFLSPNLPVYNTFVVVECFFTSYFFYTLFKPYGYSVKWLFGWLALVTVMYISELFYVQFADFVAVTASIMSIVFVLACMWFYYLKLTDERYEPLLQSAEFWWVSGALFFYFGSTACNIFFDYLKQNEVSTYNSSIRYIIFNVLNIILYSFWSFSSVCRYRQRKSFR</sequence>
<feature type="transmembrane region" description="Helical" evidence="1">
    <location>
        <begin position="158"/>
        <end position="181"/>
    </location>
</feature>
<gene>
    <name evidence="2" type="ORF">EPL05_23350</name>
</gene>
<comment type="caution">
    <text evidence="2">The sequence shown here is derived from an EMBL/GenBank/DDBJ whole genome shotgun (WGS) entry which is preliminary data.</text>
</comment>
<keyword evidence="1" id="KW-0472">Membrane</keyword>
<feature type="transmembrane region" description="Helical" evidence="1">
    <location>
        <begin position="120"/>
        <end position="142"/>
    </location>
</feature>
<protein>
    <submittedName>
        <fullName evidence="2">Uncharacterized protein</fullName>
    </submittedName>
</protein>
<dbReference type="Proteomes" id="UP000286701">
    <property type="component" value="Unassembled WGS sequence"/>
</dbReference>
<accession>A0A3S3WXK9</accession>
<feature type="transmembrane region" description="Helical" evidence="1">
    <location>
        <begin position="94"/>
        <end position="114"/>
    </location>
</feature>
<feature type="transmembrane region" description="Helical" evidence="1">
    <location>
        <begin position="36"/>
        <end position="56"/>
    </location>
</feature>
<dbReference type="RefSeq" id="WP_208394825.1">
    <property type="nucleotide sequence ID" value="NZ_SBIW01000031.1"/>
</dbReference>
<reference evidence="2 3" key="1">
    <citation type="submission" date="2019-01" db="EMBL/GenBank/DDBJ databases">
        <title>Mucilaginibacter antarcticum sp. nov., isolated from antarctic soil.</title>
        <authorList>
            <person name="Yan Y.-Q."/>
            <person name="Du Z.-J."/>
        </authorList>
    </citation>
    <scope>NUCLEOTIDE SEQUENCE [LARGE SCALE GENOMIC DNA]</scope>
    <source>
        <strain evidence="2 3">F01003</strain>
    </source>
</reference>
<feature type="transmembrane region" description="Helical" evidence="1">
    <location>
        <begin position="193"/>
        <end position="215"/>
    </location>
</feature>
<feature type="transmembrane region" description="Helical" evidence="1">
    <location>
        <begin position="68"/>
        <end position="87"/>
    </location>
</feature>
<feature type="transmembrane region" description="Helical" evidence="1">
    <location>
        <begin position="6"/>
        <end position="29"/>
    </location>
</feature>
<keyword evidence="1" id="KW-0812">Transmembrane</keyword>
<name>A0A3S3WXK9_9SPHI</name>
<dbReference type="AlphaFoldDB" id="A0A3S3WXK9"/>
<keyword evidence="3" id="KW-1185">Reference proteome</keyword>
<organism evidence="2 3">
    <name type="scientific">Mucilaginibacter gilvus</name>
    <dbReference type="NCBI Taxonomy" id="2305909"/>
    <lineage>
        <taxon>Bacteria</taxon>
        <taxon>Pseudomonadati</taxon>
        <taxon>Bacteroidota</taxon>
        <taxon>Sphingobacteriia</taxon>
        <taxon>Sphingobacteriales</taxon>
        <taxon>Sphingobacteriaceae</taxon>
        <taxon>Mucilaginibacter</taxon>
    </lineage>
</organism>
<keyword evidence="1" id="KW-1133">Transmembrane helix</keyword>
<proteinExistence type="predicted"/>
<evidence type="ECO:0000313" key="2">
    <source>
        <dbReference type="EMBL" id="RWY45988.1"/>
    </source>
</evidence>
<evidence type="ECO:0000256" key="1">
    <source>
        <dbReference type="SAM" id="Phobius"/>
    </source>
</evidence>
<dbReference type="EMBL" id="SBIW01000031">
    <property type="protein sequence ID" value="RWY45988.1"/>
    <property type="molecule type" value="Genomic_DNA"/>
</dbReference>
<evidence type="ECO:0000313" key="3">
    <source>
        <dbReference type="Proteomes" id="UP000286701"/>
    </source>
</evidence>